<keyword evidence="1" id="KW-0539">Nucleus</keyword>
<dbReference type="PROSITE" id="PS50048">
    <property type="entry name" value="ZN2_CY6_FUNGAL_2"/>
    <property type="match status" value="1"/>
</dbReference>
<dbReference type="EMBL" id="ML987200">
    <property type="protein sequence ID" value="KAF2245768.1"/>
    <property type="molecule type" value="Genomic_DNA"/>
</dbReference>
<dbReference type="Gene3D" id="4.10.240.10">
    <property type="entry name" value="Zn(2)-C6 fungal-type DNA-binding domain"/>
    <property type="match status" value="1"/>
</dbReference>
<dbReference type="RefSeq" id="XP_033680772.1">
    <property type="nucleotide sequence ID" value="XM_033836306.1"/>
</dbReference>
<evidence type="ECO:0000259" key="2">
    <source>
        <dbReference type="PROSITE" id="PS50048"/>
    </source>
</evidence>
<evidence type="ECO:0000256" key="1">
    <source>
        <dbReference type="ARBA" id="ARBA00023242"/>
    </source>
</evidence>
<organism evidence="3 4">
    <name type="scientific">Trematosphaeria pertusa</name>
    <dbReference type="NCBI Taxonomy" id="390896"/>
    <lineage>
        <taxon>Eukaryota</taxon>
        <taxon>Fungi</taxon>
        <taxon>Dikarya</taxon>
        <taxon>Ascomycota</taxon>
        <taxon>Pezizomycotina</taxon>
        <taxon>Dothideomycetes</taxon>
        <taxon>Pleosporomycetidae</taxon>
        <taxon>Pleosporales</taxon>
        <taxon>Massarineae</taxon>
        <taxon>Trematosphaeriaceae</taxon>
        <taxon>Trematosphaeria</taxon>
    </lineage>
</organism>
<dbReference type="SMART" id="SM00066">
    <property type="entry name" value="GAL4"/>
    <property type="match status" value="1"/>
</dbReference>
<evidence type="ECO:0000313" key="4">
    <source>
        <dbReference type="Proteomes" id="UP000800094"/>
    </source>
</evidence>
<dbReference type="InterPro" id="IPR036864">
    <property type="entry name" value="Zn2-C6_fun-type_DNA-bd_sf"/>
</dbReference>
<sequence length="571" mass="66007">MVNVGRPSRGCLTCRRRRVKCDENQPNCNRCVKLNTNCEWKDQWSSLVRPQESWAERKVAQRVERVQNERKLRDACRQNDFGLYKQLNAVTIPKQCQIGPEIYAINRFYSDYAFDPVTCPFLYAVQPMYQKESTPSCLRNVVPAIALANAAKLQQRYDLLEESVKYYGRSLRHLAQCLNDPEVAKRDDTMLTVYILGLYEAISFDRRPTTSHNPHAPGRLVLLRLRGREQLQTHMGRNLFLVVYHEHLITSLDGMIEPMEECPSWVYEGFPPSPLTTLTLFMHDISCFLSGCRKTLSRASGEATRDRLFLLLHTGISLHKMAIEMLKLFQSGELDDNLAFQFYSSTDPRRKNSVKASKTSLKQLRKSMRANEKLRRDSKTRVQQWPQALQDIPSDIRERFDEIQISNYSQEYLNSFRASCSMVCHTTHIYLLTTLLQVVAALRSWPRQPELSSATAFEELDLATLEVEWNQTICNYASDILKEIPDSLILLDGDKRLPIFDKGMAYRAFMLVWHLRTALGTEQATARNREECRKWLRHIGEEYGIGIAMEALETNKCSIPHGHKKTNPSRI</sequence>
<dbReference type="Pfam" id="PF00172">
    <property type="entry name" value="Zn_clus"/>
    <property type="match status" value="1"/>
</dbReference>
<proteinExistence type="predicted"/>
<dbReference type="InterPro" id="IPR053175">
    <property type="entry name" value="DHMBA_Reg_Transcription_Factor"/>
</dbReference>
<dbReference type="OrthoDB" id="5429770at2759"/>
<dbReference type="PROSITE" id="PS00463">
    <property type="entry name" value="ZN2_CY6_FUNGAL_1"/>
    <property type="match status" value="1"/>
</dbReference>
<keyword evidence="4" id="KW-1185">Reference proteome</keyword>
<feature type="domain" description="Zn(2)-C6 fungal-type" evidence="2">
    <location>
        <begin position="10"/>
        <end position="40"/>
    </location>
</feature>
<name>A0A6A6I6R5_9PLEO</name>
<dbReference type="Proteomes" id="UP000800094">
    <property type="component" value="Unassembled WGS sequence"/>
</dbReference>
<dbReference type="AlphaFoldDB" id="A0A6A6I6R5"/>
<dbReference type="GO" id="GO:0000981">
    <property type="term" value="F:DNA-binding transcription factor activity, RNA polymerase II-specific"/>
    <property type="evidence" value="ECO:0007669"/>
    <property type="project" value="InterPro"/>
</dbReference>
<protein>
    <recommendedName>
        <fullName evidence="2">Zn(2)-C6 fungal-type domain-containing protein</fullName>
    </recommendedName>
</protein>
<dbReference type="PANTHER" id="PTHR38791">
    <property type="entry name" value="ZN(II)2CYS6 TRANSCRIPTION FACTOR (EUROFUNG)-RELATED-RELATED"/>
    <property type="match status" value="1"/>
</dbReference>
<reference evidence="3" key="1">
    <citation type="journal article" date="2020" name="Stud. Mycol.">
        <title>101 Dothideomycetes genomes: a test case for predicting lifestyles and emergence of pathogens.</title>
        <authorList>
            <person name="Haridas S."/>
            <person name="Albert R."/>
            <person name="Binder M."/>
            <person name="Bloem J."/>
            <person name="Labutti K."/>
            <person name="Salamov A."/>
            <person name="Andreopoulos B."/>
            <person name="Baker S."/>
            <person name="Barry K."/>
            <person name="Bills G."/>
            <person name="Bluhm B."/>
            <person name="Cannon C."/>
            <person name="Castanera R."/>
            <person name="Culley D."/>
            <person name="Daum C."/>
            <person name="Ezra D."/>
            <person name="Gonzalez J."/>
            <person name="Henrissat B."/>
            <person name="Kuo A."/>
            <person name="Liang C."/>
            <person name="Lipzen A."/>
            <person name="Lutzoni F."/>
            <person name="Magnuson J."/>
            <person name="Mondo S."/>
            <person name="Nolan M."/>
            <person name="Ohm R."/>
            <person name="Pangilinan J."/>
            <person name="Park H.-J."/>
            <person name="Ramirez L."/>
            <person name="Alfaro M."/>
            <person name="Sun H."/>
            <person name="Tritt A."/>
            <person name="Yoshinaga Y."/>
            <person name="Zwiers L.-H."/>
            <person name="Turgeon B."/>
            <person name="Goodwin S."/>
            <person name="Spatafora J."/>
            <person name="Crous P."/>
            <person name="Grigoriev I."/>
        </authorList>
    </citation>
    <scope>NUCLEOTIDE SEQUENCE</scope>
    <source>
        <strain evidence="3">CBS 122368</strain>
    </source>
</reference>
<accession>A0A6A6I6R5</accession>
<dbReference type="CDD" id="cd00067">
    <property type="entry name" value="GAL4"/>
    <property type="match status" value="1"/>
</dbReference>
<dbReference type="InterPro" id="IPR001138">
    <property type="entry name" value="Zn2Cys6_DnaBD"/>
</dbReference>
<dbReference type="SUPFAM" id="SSF57701">
    <property type="entry name" value="Zn2/Cys6 DNA-binding domain"/>
    <property type="match status" value="1"/>
</dbReference>
<gene>
    <name evidence="3" type="ORF">BU26DRAFT_75403</name>
</gene>
<evidence type="ECO:0000313" key="3">
    <source>
        <dbReference type="EMBL" id="KAF2245768.1"/>
    </source>
</evidence>
<dbReference type="GeneID" id="54589636"/>
<dbReference type="GO" id="GO:0008270">
    <property type="term" value="F:zinc ion binding"/>
    <property type="evidence" value="ECO:0007669"/>
    <property type="project" value="InterPro"/>
</dbReference>